<proteinExistence type="predicted"/>
<evidence type="ECO:0000313" key="1">
    <source>
        <dbReference type="EMBL" id="CUP15152.1"/>
    </source>
</evidence>
<organism evidence="1 2">
    <name type="scientific">Hungatella hathewayi</name>
    <dbReference type="NCBI Taxonomy" id="154046"/>
    <lineage>
        <taxon>Bacteria</taxon>
        <taxon>Bacillati</taxon>
        <taxon>Bacillota</taxon>
        <taxon>Clostridia</taxon>
        <taxon>Lachnospirales</taxon>
        <taxon>Lachnospiraceae</taxon>
        <taxon>Hungatella</taxon>
    </lineage>
</organism>
<evidence type="ECO:0008006" key="3">
    <source>
        <dbReference type="Google" id="ProtNLM"/>
    </source>
</evidence>
<dbReference type="EMBL" id="CYZE01000019">
    <property type="protein sequence ID" value="CUP15152.1"/>
    <property type="molecule type" value="Genomic_DNA"/>
</dbReference>
<gene>
    <name evidence="1" type="ORF">ERS852407_05127</name>
</gene>
<accession>A0A174KT26</accession>
<dbReference type="RefSeq" id="WP_055659481.1">
    <property type="nucleotide sequence ID" value="NZ_CABIXC010000019.1"/>
</dbReference>
<dbReference type="Proteomes" id="UP000095651">
    <property type="component" value="Unassembled WGS sequence"/>
</dbReference>
<sequence length="60" mass="7310">MNRTDEMFFEMIETYQRHAQMAQNAKYQKTREIAELVLDTDITAMWFLTQRTSDTRCRLM</sequence>
<evidence type="ECO:0000313" key="2">
    <source>
        <dbReference type="Proteomes" id="UP000095651"/>
    </source>
</evidence>
<name>A0A174KT26_9FIRM</name>
<protein>
    <recommendedName>
        <fullName evidence="3">GNAT family acetyltransferase</fullName>
    </recommendedName>
</protein>
<reference evidence="1 2" key="1">
    <citation type="submission" date="2015-09" db="EMBL/GenBank/DDBJ databases">
        <authorList>
            <consortium name="Pathogen Informatics"/>
        </authorList>
    </citation>
    <scope>NUCLEOTIDE SEQUENCE [LARGE SCALE GENOMIC DNA]</scope>
    <source>
        <strain evidence="1 2">2789STDY5608850</strain>
    </source>
</reference>
<dbReference type="AlphaFoldDB" id="A0A174KT26"/>